<organism evidence="2 3">
    <name type="scientific">Mycoplana ramosa</name>
    <name type="common">Mycoplana bullata</name>
    <dbReference type="NCBI Taxonomy" id="40837"/>
    <lineage>
        <taxon>Bacteria</taxon>
        <taxon>Pseudomonadati</taxon>
        <taxon>Pseudomonadota</taxon>
        <taxon>Alphaproteobacteria</taxon>
        <taxon>Hyphomicrobiales</taxon>
        <taxon>Rhizobiaceae</taxon>
        <taxon>Mycoplana</taxon>
    </lineage>
</organism>
<proteinExistence type="predicted"/>
<comment type="caution">
    <text evidence="2">The sequence shown here is derived from an EMBL/GenBank/DDBJ whole genome shotgun (WGS) entry which is preliminary data.</text>
</comment>
<dbReference type="EMBL" id="JBHTNF010000001">
    <property type="protein sequence ID" value="MFD1326986.1"/>
    <property type="molecule type" value="Genomic_DNA"/>
</dbReference>
<name>A0ABW3YQW3_MYCRA</name>
<sequence length="104" mass="11385">MASFLSRLFGRSGKTDAPTVTPEEKEIYKDLVLVATPMAEGSQFRLAGRIEKQEGDVLLVRTFIRADLFTSRDDTVAAAFRKARQIADQSGTSLFADGAQSRSV</sequence>
<reference evidence="3" key="1">
    <citation type="journal article" date="2019" name="Int. J. Syst. Evol. Microbiol.">
        <title>The Global Catalogue of Microorganisms (GCM) 10K type strain sequencing project: providing services to taxonomists for standard genome sequencing and annotation.</title>
        <authorList>
            <consortium name="The Broad Institute Genomics Platform"/>
            <consortium name="The Broad Institute Genome Sequencing Center for Infectious Disease"/>
            <person name="Wu L."/>
            <person name="Ma J."/>
        </authorList>
    </citation>
    <scope>NUCLEOTIDE SEQUENCE [LARGE SCALE GENOMIC DNA]</scope>
    <source>
        <strain evidence="3">CCUG 55609</strain>
    </source>
</reference>
<dbReference type="RefSeq" id="WP_374837279.1">
    <property type="nucleotide sequence ID" value="NZ_JBHEEW010000004.1"/>
</dbReference>
<dbReference type="Proteomes" id="UP001597173">
    <property type="component" value="Unassembled WGS sequence"/>
</dbReference>
<gene>
    <name evidence="2" type="ORF">ACFQ33_03645</name>
</gene>
<accession>A0ABW3YQW3</accession>
<dbReference type="Pfam" id="PF10115">
    <property type="entry name" value="HlyU"/>
    <property type="match status" value="1"/>
</dbReference>
<feature type="region of interest" description="Disordered" evidence="1">
    <location>
        <begin position="1"/>
        <end position="21"/>
    </location>
</feature>
<dbReference type="InterPro" id="IPR018772">
    <property type="entry name" value="Transcription_activator_HlyU"/>
</dbReference>
<keyword evidence="3" id="KW-1185">Reference proteome</keyword>
<evidence type="ECO:0000256" key="1">
    <source>
        <dbReference type="SAM" id="MobiDB-lite"/>
    </source>
</evidence>
<evidence type="ECO:0000313" key="2">
    <source>
        <dbReference type="EMBL" id="MFD1326986.1"/>
    </source>
</evidence>
<evidence type="ECO:0000313" key="3">
    <source>
        <dbReference type="Proteomes" id="UP001597173"/>
    </source>
</evidence>
<protein>
    <submittedName>
        <fullName evidence="2">HlyU family transcriptional regulator</fullName>
    </submittedName>
</protein>